<dbReference type="RefSeq" id="WP_301246708.1">
    <property type="nucleotide sequence ID" value="NZ_JAROCD010000005.1"/>
</dbReference>
<gene>
    <name evidence="1" type="ORF">P5G61_12400</name>
</gene>
<accession>A0ABT8JA97</accession>
<evidence type="ECO:0000313" key="1">
    <source>
        <dbReference type="EMBL" id="MDN4602030.1"/>
    </source>
</evidence>
<protein>
    <submittedName>
        <fullName evidence="1">Uncharacterized protein</fullName>
    </submittedName>
</protein>
<sequence>MPYQIGDLAFTGQATSQTLAGKIADVMVGDKYIYVAYQNLNTVYVYNKNPDGTIGSYVRSRNWVSDDSYISYICASGSSVPYGYAVFTEKGQDYIIGWSSSHSLLFMWTIRQSDQAVVGRVQYNAPTSMASYGRGGWDGGQYVWFWNRNNYGLYKWDLNNKTAAMVRTCTIADNGYSLDSSYTGSGLYVAGDMAYWGSGSNETDGLLGCFDVNTGALVGSKMTNSNLPSFGVTAINGAGGCIQLNPTQPGIAYYFYFGTTLKTLFLTTLDVANTTIPTTAHGNDIAIKFDITSNLRGSASSATFRALINETELNTFATLLPLPVTNNSVTVPISLMNIGANTLTLELKDNYDGIIKKVFTITVTNDQPNIVTSVSSATTHKENVVFEAIVTDEPTDLMTYRVLLNDVPLDDWTVSGYNSPLIVRRSFRSDQLNMGANEVKIEVKDNFKTNTTVVSGQSTITKLNKKPVVDVVMKGNTLYMDFNDPDGDQVRFRVLLNGKQVIPESGYSIPFPSPTSIMYTLPKKEVITNQSNTVVVEVVDSEGDTDMWASTGALGYSGLMFKDTESNFYTTDFGTLLKYLNVGVLYAREQSGIYEITVENTLGYPVKNIKLTPIQGDLDPVSEKVEISRSNAPFSPESELLYPDSYDTGDTLKFYVRLTMNDDAVGGGNFKIKVTGNAL</sequence>
<reference evidence="1" key="1">
    <citation type="submission" date="2023-03" db="EMBL/GenBank/DDBJ databases">
        <title>MT1 and MT2 Draft Genomes of Novel Species.</title>
        <authorList>
            <person name="Venkateswaran K."/>
        </authorList>
    </citation>
    <scope>NUCLEOTIDE SEQUENCE</scope>
    <source>
        <strain evidence="1">F6_3S_P_1C</strain>
    </source>
</reference>
<evidence type="ECO:0000313" key="2">
    <source>
        <dbReference type="Proteomes" id="UP001174205"/>
    </source>
</evidence>
<organism evidence="1 2">
    <name type="scientific">Paenibacillus vandeheii</name>
    <dbReference type="NCBI Taxonomy" id="3035917"/>
    <lineage>
        <taxon>Bacteria</taxon>
        <taxon>Bacillati</taxon>
        <taxon>Bacillota</taxon>
        <taxon>Bacilli</taxon>
        <taxon>Bacillales</taxon>
        <taxon>Paenibacillaceae</taxon>
        <taxon>Paenibacillus</taxon>
    </lineage>
</organism>
<proteinExistence type="predicted"/>
<comment type="caution">
    <text evidence="1">The sequence shown here is derived from an EMBL/GenBank/DDBJ whole genome shotgun (WGS) entry which is preliminary data.</text>
</comment>
<dbReference type="EMBL" id="JAROCD010000005">
    <property type="protein sequence ID" value="MDN4602030.1"/>
    <property type="molecule type" value="Genomic_DNA"/>
</dbReference>
<dbReference type="Proteomes" id="UP001174205">
    <property type="component" value="Unassembled WGS sequence"/>
</dbReference>
<name>A0ABT8JA97_9BACL</name>
<keyword evidence="2" id="KW-1185">Reference proteome</keyword>